<evidence type="ECO:0000313" key="3">
    <source>
        <dbReference type="Proteomes" id="UP000728647"/>
    </source>
</evidence>
<dbReference type="RefSeq" id="WP_174701858.1">
    <property type="nucleotide sequence ID" value="NZ_JABURA010000001.1"/>
</dbReference>
<dbReference type="Pfam" id="PF23928">
    <property type="entry name" value="DUF7266"/>
    <property type="match status" value="1"/>
</dbReference>
<keyword evidence="1" id="KW-1133">Transmembrane helix</keyword>
<feature type="transmembrane region" description="Helical" evidence="1">
    <location>
        <begin position="12"/>
        <end position="36"/>
    </location>
</feature>
<accession>A0A8J8KF49</accession>
<dbReference type="EMBL" id="JABURA010000001">
    <property type="protein sequence ID" value="NUB91196.1"/>
    <property type="molecule type" value="Genomic_DNA"/>
</dbReference>
<organism evidence="2 3">
    <name type="scientific">Haloterrigena gelatinilytica</name>
    <dbReference type="NCBI Taxonomy" id="2741724"/>
    <lineage>
        <taxon>Archaea</taxon>
        <taxon>Methanobacteriati</taxon>
        <taxon>Methanobacteriota</taxon>
        <taxon>Stenosarchaea group</taxon>
        <taxon>Halobacteria</taxon>
        <taxon>Halobacteriales</taxon>
        <taxon>Natrialbaceae</taxon>
        <taxon>Haloterrigena</taxon>
    </lineage>
</organism>
<evidence type="ECO:0000313" key="2">
    <source>
        <dbReference type="EMBL" id="NUB91196.1"/>
    </source>
</evidence>
<keyword evidence="1" id="KW-0472">Membrane</keyword>
<evidence type="ECO:0000256" key="1">
    <source>
        <dbReference type="SAM" id="Phobius"/>
    </source>
</evidence>
<proteinExistence type="predicted"/>
<dbReference type="AlphaFoldDB" id="A0A8J8KF49"/>
<dbReference type="Proteomes" id="UP000728647">
    <property type="component" value="Unassembled WGS sequence"/>
</dbReference>
<sequence length="168" mass="17739">MIRRPDHTSDRGMSIALTHVLTIGITTILIAMLLMAGSTMLESETERSTETALETVGDRLAGDIDNVDRMVAGGENASNVSLISDQPRTVASTGYTIAALPGDQCQEAPLLDGSNPCLELDATSTDVTVYVPVKITDGVVLEGTVQSGKIEIVYDGSGSRIELTEADR</sequence>
<protein>
    <submittedName>
        <fullName evidence="2">Uncharacterized protein</fullName>
    </submittedName>
</protein>
<reference evidence="2" key="1">
    <citation type="submission" date="2020-06" db="EMBL/GenBank/DDBJ databases">
        <title>Haloterrigena sp. nov., an extremely halophilic archaeon isolated from a saline sediment.</title>
        <authorList>
            <person name="Liu B.-B."/>
        </authorList>
    </citation>
    <scope>NUCLEOTIDE SEQUENCE</scope>
    <source>
        <strain evidence="2">SYSU A121-1</strain>
    </source>
</reference>
<dbReference type="InterPro" id="IPR055690">
    <property type="entry name" value="DUF7266"/>
</dbReference>
<name>A0A8J8KF49_9EURY</name>
<keyword evidence="1" id="KW-0812">Transmembrane</keyword>
<comment type="caution">
    <text evidence="2">The sequence shown here is derived from an EMBL/GenBank/DDBJ whole genome shotgun (WGS) entry which is preliminary data.</text>
</comment>
<gene>
    <name evidence="2" type="ORF">HT576_09200</name>
</gene>
<dbReference type="OrthoDB" id="226715at2157"/>